<feature type="compositionally biased region" description="Polar residues" evidence="5">
    <location>
        <begin position="1176"/>
        <end position="1192"/>
    </location>
</feature>
<evidence type="ECO:0000256" key="4">
    <source>
        <dbReference type="ARBA" id="ARBA00022853"/>
    </source>
</evidence>
<evidence type="ECO:0000313" key="9">
    <source>
        <dbReference type="Proteomes" id="UP001153365"/>
    </source>
</evidence>
<evidence type="ECO:0000256" key="5">
    <source>
        <dbReference type="SAM" id="MobiDB-lite"/>
    </source>
</evidence>
<feature type="region of interest" description="Disordered" evidence="5">
    <location>
        <begin position="2459"/>
        <end position="2496"/>
    </location>
</feature>
<feature type="domain" description="Zinc finger PHD-type" evidence="6">
    <location>
        <begin position="1004"/>
        <end position="1048"/>
    </location>
</feature>
<comment type="caution">
    <text evidence="8">The sequence shown here is derived from an EMBL/GenBank/DDBJ whole genome shotgun (WGS) entry which is preliminary data.</text>
</comment>
<dbReference type="SMART" id="SM00249">
    <property type="entry name" value="PHD"/>
    <property type="match status" value="1"/>
</dbReference>
<dbReference type="GO" id="GO:0006325">
    <property type="term" value="P:chromatin organization"/>
    <property type="evidence" value="ECO:0007669"/>
    <property type="project" value="UniProtKB-KW"/>
</dbReference>
<feature type="region of interest" description="Disordered" evidence="5">
    <location>
        <begin position="349"/>
        <end position="456"/>
    </location>
</feature>
<feature type="region of interest" description="Disordered" evidence="5">
    <location>
        <begin position="23"/>
        <end position="240"/>
    </location>
</feature>
<feature type="region of interest" description="Disordered" evidence="5">
    <location>
        <begin position="612"/>
        <end position="687"/>
    </location>
</feature>
<feature type="region of interest" description="Disordered" evidence="5">
    <location>
        <begin position="1553"/>
        <end position="1586"/>
    </location>
</feature>
<name>A0AAV0BMD9_PHAPC</name>
<feature type="region of interest" description="Disordered" evidence="5">
    <location>
        <begin position="2240"/>
        <end position="2264"/>
    </location>
</feature>
<feature type="compositionally biased region" description="Polar residues" evidence="5">
    <location>
        <begin position="615"/>
        <end position="633"/>
    </location>
</feature>
<organism evidence="8 9">
    <name type="scientific">Phakopsora pachyrhizi</name>
    <name type="common">Asian soybean rust disease fungus</name>
    <dbReference type="NCBI Taxonomy" id="170000"/>
    <lineage>
        <taxon>Eukaryota</taxon>
        <taxon>Fungi</taxon>
        <taxon>Dikarya</taxon>
        <taxon>Basidiomycota</taxon>
        <taxon>Pucciniomycotina</taxon>
        <taxon>Pucciniomycetes</taxon>
        <taxon>Pucciniales</taxon>
        <taxon>Phakopsoraceae</taxon>
        <taxon>Phakopsora</taxon>
    </lineage>
</organism>
<feature type="region of interest" description="Disordered" evidence="5">
    <location>
        <begin position="2384"/>
        <end position="2442"/>
    </location>
</feature>
<dbReference type="GO" id="GO:0006355">
    <property type="term" value="P:regulation of DNA-templated transcription"/>
    <property type="evidence" value="ECO:0007669"/>
    <property type="project" value="TreeGrafter"/>
</dbReference>
<dbReference type="Gene3D" id="2.170.270.10">
    <property type="entry name" value="SET domain"/>
    <property type="match status" value="1"/>
</dbReference>
<dbReference type="InterPro" id="IPR013083">
    <property type="entry name" value="Znf_RING/FYVE/PHD"/>
</dbReference>
<evidence type="ECO:0000259" key="7">
    <source>
        <dbReference type="SMART" id="SM00317"/>
    </source>
</evidence>
<dbReference type="CDD" id="cd15550">
    <property type="entry name" value="PHD_MLL5"/>
    <property type="match status" value="1"/>
</dbReference>
<feature type="compositionally biased region" description="Polar residues" evidence="5">
    <location>
        <begin position="76"/>
        <end position="104"/>
    </location>
</feature>
<proteinExistence type="predicted"/>
<dbReference type="SUPFAM" id="SSF82199">
    <property type="entry name" value="SET domain"/>
    <property type="match status" value="1"/>
</dbReference>
<feature type="region of interest" description="Disordered" evidence="5">
    <location>
        <begin position="1125"/>
        <end position="1192"/>
    </location>
</feature>
<keyword evidence="9" id="KW-1185">Reference proteome</keyword>
<dbReference type="PANTHER" id="PTHR46462">
    <property type="entry name" value="UPSET, ISOFORM A"/>
    <property type="match status" value="1"/>
</dbReference>
<evidence type="ECO:0000256" key="1">
    <source>
        <dbReference type="ARBA" id="ARBA00022723"/>
    </source>
</evidence>
<dbReference type="SMART" id="SM00317">
    <property type="entry name" value="SET"/>
    <property type="match status" value="1"/>
</dbReference>
<feature type="compositionally biased region" description="Polar residues" evidence="5">
    <location>
        <begin position="2242"/>
        <end position="2256"/>
    </location>
</feature>
<feature type="compositionally biased region" description="Polar residues" evidence="5">
    <location>
        <begin position="2793"/>
        <end position="2805"/>
    </location>
</feature>
<dbReference type="GO" id="GO:0034967">
    <property type="term" value="C:Set3 complex"/>
    <property type="evidence" value="ECO:0007669"/>
    <property type="project" value="TreeGrafter"/>
</dbReference>
<dbReference type="Pfam" id="PF00856">
    <property type="entry name" value="SET"/>
    <property type="match status" value="1"/>
</dbReference>
<evidence type="ECO:0000313" key="8">
    <source>
        <dbReference type="EMBL" id="CAH7687324.1"/>
    </source>
</evidence>
<feature type="compositionally biased region" description="Pro residues" evidence="5">
    <location>
        <begin position="2720"/>
        <end position="2733"/>
    </location>
</feature>
<sequence>MPPSGGDSPSGARCAIPIITRVAQHNSLPPSPTNIRLSNDHYHSSSEASRLTSSRVLRASQPPASHQGSYHIPSPSDHSSYDGNPRNASSFPQSTLEPQTYGRSQHSRFPAFSSLSPLDPNPTAGPSHNTLTDGTPRAVGLKRKPSRSLSPKPIEARRNSAALDYSDRQPTSDPSQNLSSKSRHMSPASLQHSPAQVSRYSYDRSLGSHSYHPMHPSAHTFNDRVSQGRETSAPSSLSNLLSSEQPIQRYLAEQQEASDPSRMLSREYSRPALAPEFIHGRGWLPSGAMLSDRKNYMLGTPVQNISQPGPRPSSAQDWALYHRSSVSASPQMTRNFALPEKDYPAIREHSSLGCPLSPDSTLHHPQSPDHARGQVSPCPISETSHTLANDIQPQHSRISPVEHRHPHPYPYPSHSYPNHKPAYNCSDSVTSLPPQTSIQPVSSSNERNPSPISSSFRLKFDTHRPYCPPGSHSPTVETNLPRSTIRRTHGSTELLTSNPSHVHLQQSHPYLERSLPASPLSHHTRHDLNLKVNVAHVDRAHMYQQDSRQVFNSSQDLTTHISPREWTMGLYPPSSTAEKSLPQAPFSLANSNSRPIAHYSPKFEHSSKPILSVDQHFSGSPSQVTHFSDQSPHLSHRKPSPGHVFANEENTEEHFFQSNQTSQSQISCQQENSQALTSLQNSSSRELPSNLKQYKRFKLPISNEQDPPTCKESREDKASIRGAPSLLAGNHLKHYNYSHSHPGECPGQLEVLPAENPMQQSLNTALKNTSENSIHTNVVSFSHLENTSGSPQGMLKLSSSHQYQINEELFQEKEKDIEESFTGEFAKEAKKIFLPPKRLCYSEVSERVACSAIDTSGNVYISSPTSRQGSPVITLSCDIKSCDSEAQIQHFPETNLLTSKETNQLKSPEPSQKGTNKLGCSSDYVSLAPEGPRISPQDGTCSSSSALHSTQVSSDTLESTKFAEPDSGCSNRASCEQLGLASIEELSATHDDVVDDVTDDGIIRCICSVTTDDGFTIQCETCEVWQHAVCVKVPYDKVPEHYFCDRCDPSPTRRKQLADMAPQAEIIQQQRLKREGDASLNDQNEDDSDSTPERDLLGRGTRCASEDDENAMRESPILGIVKSHLSSETHTSEQLRSDINVHSPNLKSSKNRPPELLPPEMLEKHTHGNTRKSCKRTSMPSGSVEQFPTSSKNDVLFSDNGLGLSGIPEATIDIDPSTASDTASVVPKEGPGRKAGRKPHKTHQAKQITTKQPSEVLAATTVNQLPEHESLPIVADADDRYEAWRFEYTPTANDLYTDPAAKKFVGRLTTNYMKHYCLSDDDPEAGESLDLSTEPESASELNMKFSAQISNLAASPTSPGILPLQPVGPSCLNISDPVPRNQRANLHAFGRSRFLPVMMEEIPPATRLTIKAVPPSSINFAPTLSTNPFCPTFSNPASNSTTSSLPRLITHGVFSAQSISRGSFIANLKGSIMLLSRYTHDVFNQYEKLGCNKPFVKFFKSTRLSNKSPEEVSDEPEDGLVIDSRQYGNEMRFIRNGCHPNAFINLIITPSSSSRHDGENRDKSLGPQDGQSNFRLTGGDPSGEFEDMKFLREGMGHQTSGKSPLKLDDISNKSLHLPWDVSFGVFAAHDISRREEIILPWEWDDRHSIHLLPRLLLHSNMFEIQQQLKSPSLPSTRVQFLPWSSTDLKLLSCKMASIALTIFGLTFCGCERKRSCGINLMWKIGCLSAGQPMFPNTAFGEQADISNNFGEVVSMSSLKEKQDANKELTFEEKFRVVLNSFLEQPNQGISKTGRNVVYNFNVSNVNRLKKHKIDLGPLLCLKKDWWLYSPDQRSDLEGWNVTMGPRKMMAANQKKLKRVRSRSIFSSTTTASNKVRRVSDPSEVSKSQYTRDLEPEVDFEKKKCDKEADNEELAYISERNDEKNESHDRQNEAPNMEQLQELDYHVATQPGHSESIKKESSFGPSQSAIHVNRSEPFLSSSFPLSLPLDKPADVTNDSLSVPEGQTSEHLSPVLQADFKESVSVPTKQSVRLMNDENDASSFPQSLLSGNLLEGCPRSMAIEAPHIQEVETCKLRTCAPASYSSTISLVSVSEVQAVRFKDSFQEDSINESLSVASCVTDALVLQTEVAQQSQPPTILSAHPDLAQPKVSFENVLALHESDAKASEESWLESSGAVIKPDLTINNSEVQCQEMPLEEFNADTDIPTTESQKKAVGNVLEELVAEFTHSKQEISHSGNVAADLNSQDLGGSQKSAPLTPQGPMFSSKHELEKNEELMEPLSVPADDEAFDDCTKIEPNRLSSSALQISDGEEDHRSGLCDSVDYMDKKAEYLKESEIYHEESDLSERSFDETDEDLLDSDASTTILDSSDEEMLSSHTNRYLLNRKRNKGKRLLRPPRLDLSSKNIKPLASREVEQRSQPSPARLKNNGRVSGSTSPADEEHVVTDKICSNYTATRFEFGEDHVEGRGDKQEIDDGDENKQGGKKDGDDEDEDDGPRFFSSMLAVKELGAAKQKRTIQSSSPSDIELQETEVDIFQLPQKVSSSPSISHTSAVGNQQCSSGLMHQGVVNSQLLNFGSLACISPKTDSRSTPHVDQIESDSSREQGVIPDSMDSDTVQENPVNFHLTAEPTNTICNDAVATTEAQAVSEAIIAQTCDANADTSLDDSPSPVIKAPPKRISLRDYRSRKVNESVAVAPVINPLMRFSTPLHRTLETERSNKPRAPPSIIPSLPPLLPPTSQPLPLLPLSPRKLELVSSVLSSKKDEKLNKDEEEFEKGVGEDKALKGFKHEKDKLSNYSSSQIQAQPESNRKVSREGEPCNTSFTNDTQLLVEVKSEGKKIADSQPAHPFIEHGDCGQLPSVSNQVQESYIVKLETGASEDSIAKGEGNISEQYLEDDIDGVAIECVFTPSDIDDMEPAEGLLPFRGEEVVGSPEKHRSHLAVTSQPQYEPEKFQNCSNTDKTHIGVAVLSSHFQPESEERKLSFERLRNKSELEEKRPKVLMLVCSTVIYQKLTMGICQKLNLPQVVAQSLVSQSLQTNILYLL</sequence>
<feature type="compositionally biased region" description="Basic and acidic residues" evidence="5">
    <location>
        <begin position="1554"/>
        <end position="1564"/>
    </location>
</feature>
<feature type="compositionally biased region" description="Polar residues" evidence="5">
    <location>
        <begin position="381"/>
        <end position="397"/>
    </location>
</feature>
<feature type="compositionally biased region" description="Basic and acidic residues" evidence="5">
    <location>
        <begin position="2459"/>
        <end position="2486"/>
    </location>
</feature>
<feature type="compositionally biased region" description="Basic and acidic residues" evidence="5">
    <location>
        <begin position="1889"/>
        <end position="1905"/>
    </location>
</feature>
<dbReference type="EMBL" id="CALTRL010005860">
    <property type="protein sequence ID" value="CAH7687324.1"/>
    <property type="molecule type" value="Genomic_DNA"/>
</dbReference>
<dbReference type="InterPro" id="IPR019786">
    <property type="entry name" value="Zinc_finger_PHD-type_CS"/>
</dbReference>
<keyword evidence="3" id="KW-0862">Zinc</keyword>
<feature type="region of interest" description="Disordered" evidence="5">
    <location>
        <begin position="2785"/>
        <end position="2821"/>
    </location>
</feature>
<dbReference type="SUPFAM" id="SSF57903">
    <property type="entry name" value="FYVE/PHD zinc finger"/>
    <property type="match status" value="1"/>
</dbReference>
<reference evidence="8" key="1">
    <citation type="submission" date="2022-06" db="EMBL/GenBank/DDBJ databases">
        <authorList>
            <consortium name="SYNGENTA / RWTH Aachen University"/>
        </authorList>
    </citation>
    <scope>NUCLEOTIDE SEQUENCE</scope>
</reference>
<feature type="compositionally biased region" description="Polar residues" evidence="5">
    <location>
        <begin position="656"/>
        <end position="687"/>
    </location>
</feature>
<feature type="compositionally biased region" description="Polar residues" evidence="5">
    <location>
        <begin position="425"/>
        <end position="456"/>
    </location>
</feature>
<evidence type="ECO:0000256" key="3">
    <source>
        <dbReference type="ARBA" id="ARBA00022833"/>
    </source>
</evidence>
<dbReference type="InterPro" id="IPR001214">
    <property type="entry name" value="SET_dom"/>
</dbReference>
<feature type="compositionally biased region" description="Basic and acidic residues" evidence="5">
    <location>
        <begin position="2806"/>
        <end position="2815"/>
    </location>
</feature>
<feature type="region of interest" description="Disordered" evidence="5">
    <location>
        <begin position="2582"/>
        <end position="2604"/>
    </location>
</feature>
<feature type="compositionally biased region" description="Polar residues" evidence="5">
    <location>
        <begin position="124"/>
        <end position="133"/>
    </location>
</feature>
<dbReference type="InterPro" id="IPR046341">
    <property type="entry name" value="SET_dom_sf"/>
</dbReference>
<feature type="compositionally biased region" description="Polar residues" evidence="5">
    <location>
        <begin position="23"/>
        <end position="37"/>
    </location>
</feature>
<feature type="compositionally biased region" description="Basic residues" evidence="5">
    <location>
        <begin position="2384"/>
        <end position="2394"/>
    </location>
</feature>
<feature type="compositionally biased region" description="Polar residues" evidence="5">
    <location>
        <begin position="895"/>
        <end position="918"/>
    </location>
</feature>
<feature type="compositionally biased region" description="Basic residues" evidence="5">
    <location>
        <begin position="1234"/>
        <end position="1244"/>
    </location>
</feature>
<feature type="compositionally biased region" description="Basic and acidic residues" evidence="5">
    <location>
        <begin position="1125"/>
        <end position="1136"/>
    </location>
</feature>
<feature type="compositionally biased region" description="Polar residues" evidence="5">
    <location>
        <begin position="219"/>
        <end position="234"/>
    </location>
</feature>
<feature type="region of interest" description="Disordered" evidence="5">
    <location>
        <begin position="1859"/>
        <end position="1905"/>
    </location>
</feature>
<evidence type="ECO:0000259" key="6">
    <source>
        <dbReference type="SMART" id="SM00249"/>
    </source>
</evidence>
<keyword evidence="1" id="KW-0479">Metal-binding</keyword>
<evidence type="ECO:0000256" key="2">
    <source>
        <dbReference type="ARBA" id="ARBA00022771"/>
    </source>
</evidence>
<dbReference type="InterPro" id="IPR011011">
    <property type="entry name" value="Znf_FYVE_PHD"/>
</dbReference>
<feature type="region of interest" description="Disordered" evidence="5">
    <location>
        <begin position="2712"/>
        <end position="2733"/>
    </location>
</feature>
<keyword evidence="2" id="KW-0863">Zinc-finger</keyword>
<dbReference type="Gene3D" id="3.30.40.10">
    <property type="entry name" value="Zinc/RING finger domain, C3HC4 (zinc finger)"/>
    <property type="match status" value="1"/>
</dbReference>
<dbReference type="PROSITE" id="PS01359">
    <property type="entry name" value="ZF_PHD_1"/>
    <property type="match status" value="1"/>
</dbReference>
<feature type="compositionally biased region" description="Basic and acidic residues" evidence="5">
    <location>
        <begin position="2584"/>
        <end position="2601"/>
    </location>
</feature>
<feature type="region of interest" description="Disordered" evidence="5">
    <location>
        <begin position="1213"/>
        <end position="1253"/>
    </location>
</feature>
<dbReference type="Pfam" id="PF20826">
    <property type="entry name" value="PHD_5"/>
    <property type="match status" value="1"/>
</dbReference>
<dbReference type="InterPro" id="IPR001965">
    <property type="entry name" value="Znf_PHD"/>
</dbReference>
<dbReference type="GO" id="GO:0008270">
    <property type="term" value="F:zinc ion binding"/>
    <property type="evidence" value="ECO:0007669"/>
    <property type="project" value="UniProtKB-KW"/>
</dbReference>
<feature type="compositionally biased region" description="Polar residues" evidence="5">
    <location>
        <begin position="168"/>
        <end position="180"/>
    </location>
</feature>
<feature type="region of interest" description="Disordered" evidence="5">
    <location>
        <begin position="1068"/>
        <end position="1112"/>
    </location>
</feature>
<keyword evidence="4" id="KW-0156">Chromatin regulator</keyword>
<dbReference type="GO" id="GO:0070210">
    <property type="term" value="C:Rpd3L-Expanded complex"/>
    <property type="evidence" value="ECO:0007669"/>
    <property type="project" value="TreeGrafter"/>
</dbReference>
<protein>
    <submittedName>
        <fullName evidence="8">Expressed protein</fullName>
    </submittedName>
</protein>
<feature type="compositionally biased region" description="Polar residues" evidence="5">
    <location>
        <begin position="188"/>
        <end position="199"/>
    </location>
</feature>
<feature type="region of interest" description="Disordered" evidence="5">
    <location>
        <begin position="893"/>
        <end position="918"/>
    </location>
</feature>
<dbReference type="Proteomes" id="UP001153365">
    <property type="component" value="Unassembled WGS sequence"/>
</dbReference>
<feature type="compositionally biased region" description="Polar residues" evidence="5">
    <location>
        <begin position="1863"/>
        <end position="1873"/>
    </location>
</feature>
<accession>A0AAV0BMD9</accession>
<feature type="compositionally biased region" description="Low complexity" evidence="5">
    <location>
        <begin position="45"/>
        <end position="54"/>
    </location>
</feature>
<feature type="domain" description="SET" evidence="7">
    <location>
        <begin position="1439"/>
        <end position="1648"/>
    </location>
</feature>
<gene>
    <name evidence="8" type="ORF">PPACK8108_LOCUS22098</name>
</gene>
<dbReference type="PANTHER" id="PTHR46462:SF3">
    <property type="entry name" value="UPSET, ISOFORM A"/>
    <property type="match status" value="1"/>
</dbReference>